<dbReference type="EMBL" id="JABFTP020000042">
    <property type="protein sequence ID" value="KAL3271699.1"/>
    <property type="molecule type" value="Genomic_DNA"/>
</dbReference>
<name>A0ABD2N0B7_9CUCU</name>
<keyword evidence="3" id="KW-1185">Reference proteome</keyword>
<reference evidence="2 3" key="1">
    <citation type="journal article" date="2021" name="BMC Biol.">
        <title>Horizontally acquired antibacterial genes associated with adaptive radiation of ladybird beetles.</title>
        <authorList>
            <person name="Li H.S."/>
            <person name="Tang X.F."/>
            <person name="Huang Y.H."/>
            <person name="Xu Z.Y."/>
            <person name="Chen M.L."/>
            <person name="Du X.Y."/>
            <person name="Qiu B.Y."/>
            <person name="Chen P.T."/>
            <person name="Zhang W."/>
            <person name="Slipinski A."/>
            <person name="Escalona H.E."/>
            <person name="Waterhouse R.M."/>
            <person name="Zwick A."/>
            <person name="Pang H."/>
        </authorList>
    </citation>
    <scope>NUCLEOTIDE SEQUENCE [LARGE SCALE GENOMIC DNA]</scope>
    <source>
        <strain evidence="2">SYSU2018</strain>
    </source>
</reference>
<accession>A0ABD2N0B7</accession>
<organism evidence="2 3">
    <name type="scientific">Cryptolaemus montrouzieri</name>
    <dbReference type="NCBI Taxonomy" id="559131"/>
    <lineage>
        <taxon>Eukaryota</taxon>
        <taxon>Metazoa</taxon>
        <taxon>Ecdysozoa</taxon>
        <taxon>Arthropoda</taxon>
        <taxon>Hexapoda</taxon>
        <taxon>Insecta</taxon>
        <taxon>Pterygota</taxon>
        <taxon>Neoptera</taxon>
        <taxon>Endopterygota</taxon>
        <taxon>Coleoptera</taxon>
        <taxon>Polyphaga</taxon>
        <taxon>Cucujiformia</taxon>
        <taxon>Coccinelloidea</taxon>
        <taxon>Coccinellidae</taxon>
        <taxon>Scymninae</taxon>
        <taxon>Scymnini</taxon>
        <taxon>Cryptolaemus</taxon>
    </lineage>
</organism>
<evidence type="ECO:0008006" key="4">
    <source>
        <dbReference type="Google" id="ProtNLM"/>
    </source>
</evidence>
<gene>
    <name evidence="2" type="ORF">HHI36_022171</name>
</gene>
<dbReference type="Proteomes" id="UP001516400">
    <property type="component" value="Unassembled WGS sequence"/>
</dbReference>
<comment type="caution">
    <text evidence="2">The sequence shown here is derived from an EMBL/GenBank/DDBJ whole genome shotgun (WGS) entry which is preliminary data.</text>
</comment>
<protein>
    <recommendedName>
        <fullName evidence="4">Ska2 N-terminal domain-containing protein</fullName>
    </recommendedName>
</protein>
<dbReference type="AlphaFoldDB" id="A0ABD2N0B7"/>
<dbReference type="Gene3D" id="6.10.250.1380">
    <property type="match status" value="1"/>
</dbReference>
<evidence type="ECO:0000256" key="1">
    <source>
        <dbReference type="SAM" id="Coils"/>
    </source>
</evidence>
<proteinExistence type="predicted"/>
<feature type="coiled-coil region" evidence="1">
    <location>
        <begin position="12"/>
        <end position="77"/>
    </location>
</feature>
<evidence type="ECO:0000313" key="3">
    <source>
        <dbReference type="Proteomes" id="UP001516400"/>
    </source>
</evidence>
<keyword evidence="1" id="KW-0175">Coiled coil</keyword>
<evidence type="ECO:0000313" key="2">
    <source>
        <dbReference type="EMBL" id="KAL3271699.1"/>
    </source>
</evidence>
<sequence>MEDGENSIERSMENIAEKMKKTDERMDILAEQVCNIESDIFSEEGETIQVNNLLKSVNEVKENYQSLRKDLMEVQDLQKQLSSSLQSQLRIMQSKFNVLKEKVVAGNINLPSSRGFSRSQSIASNNTRQEYIGFETSE</sequence>